<reference evidence="2 3" key="1">
    <citation type="journal article" date="2016" name="Mol. Biol. Evol.">
        <title>Comparative Genomics of Early-Diverging Mushroom-Forming Fungi Provides Insights into the Origins of Lignocellulose Decay Capabilities.</title>
        <authorList>
            <person name="Nagy L.G."/>
            <person name="Riley R."/>
            <person name="Tritt A."/>
            <person name="Adam C."/>
            <person name="Daum C."/>
            <person name="Floudas D."/>
            <person name="Sun H."/>
            <person name="Yadav J.S."/>
            <person name="Pangilinan J."/>
            <person name="Larsson K.H."/>
            <person name="Matsuura K."/>
            <person name="Barry K."/>
            <person name="Labutti K."/>
            <person name="Kuo R."/>
            <person name="Ohm R.A."/>
            <person name="Bhattacharya S.S."/>
            <person name="Shirouzu T."/>
            <person name="Yoshinaga Y."/>
            <person name="Martin F.M."/>
            <person name="Grigoriev I.V."/>
            <person name="Hibbett D.S."/>
        </authorList>
    </citation>
    <scope>NUCLEOTIDE SEQUENCE [LARGE SCALE GENOMIC DNA]</scope>
    <source>
        <strain evidence="2 3">HHB10207 ss-3</strain>
    </source>
</reference>
<dbReference type="Proteomes" id="UP000076798">
    <property type="component" value="Unassembled WGS sequence"/>
</dbReference>
<dbReference type="PANTHER" id="PTHR33099">
    <property type="entry name" value="FE2OG DIOXYGENASE DOMAIN-CONTAINING PROTEIN"/>
    <property type="match status" value="1"/>
</dbReference>
<keyword evidence="3" id="KW-1185">Reference proteome</keyword>
<evidence type="ECO:0000313" key="2">
    <source>
        <dbReference type="EMBL" id="KZT39319.1"/>
    </source>
</evidence>
<evidence type="ECO:0000313" key="3">
    <source>
        <dbReference type="Proteomes" id="UP000076798"/>
    </source>
</evidence>
<proteinExistence type="predicted"/>
<dbReference type="STRING" id="1314776.A0A166E8R7"/>
<accession>A0A166E8R7</accession>
<gene>
    <name evidence="2" type="ORF">SISSUDRAFT_1061255</name>
</gene>
<name>A0A166E8R7_9AGAM</name>
<dbReference type="EMBL" id="KV428048">
    <property type="protein sequence ID" value="KZT39319.1"/>
    <property type="molecule type" value="Genomic_DNA"/>
</dbReference>
<dbReference type="AlphaFoldDB" id="A0A166E8R7"/>
<feature type="region of interest" description="Disordered" evidence="1">
    <location>
        <begin position="517"/>
        <end position="552"/>
    </location>
</feature>
<evidence type="ECO:0000256" key="1">
    <source>
        <dbReference type="SAM" id="MobiDB-lite"/>
    </source>
</evidence>
<protein>
    <submittedName>
        <fullName evidence="2">Uncharacterized protein</fullName>
    </submittedName>
</protein>
<dbReference type="OrthoDB" id="27483at2759"/>
<dbReference type="PANTHER" id="PTHR33099:SF7">
    <property type="entry name" value="MYND-TYPE DOMAIN-CONTAINING PROTEIN"/>
    <property type="match status" value="1"/>
</dbReference>
<sequence length="584" mass="64572">MSPDAMESNKHLDKTITSFSLLEELRSAAEATKETPVFVKGTWNLPKSQFILCYKDGETYKYDSPFTLLPIPQLHIPHSKIAFPNFDEVELKRLSDACQPATHSDSGLRTLDSQEISINIGYDLYELIGHGVRRLLGVPYEAKNFTAELNQLQVYGPGSFLESQPYASTTADAIGTFVLVLPTGHQGGDILVRDGTEEHCLEAAQSNGQPSDSEVSSSSWAAFWKHANYEVKPISVGYKVALTFSLSFSNLPPPVIASRVAPASPALFEALKESLADSTFLPLGGLLGFGLKHEYSFNESKLRNFRSHLKGFDSSMVQVGSLLGLETSVQIFYDGAVYGIGKSSQKRWVMASEIMDIGDSDGWMEENMGEGFPKKPADGIKFVVNRGFSQKTVSPWNKNISTKFELCDIGTEVQRKILEQNIKMWTKEGKRFTQAVDPLNFSEETLNEADITNVSGRVPHPQALVINWITPMRKENPVGAAFWRGHRPGMMTHPFGWVNLVMEIPSYEQRQALRDPLNRNKEPIPPLSDVFPGPVESSDVNTGRTFTEDTPGMTPLMGSIHLSEGCDDFDCSDDTYEGSGSGED</sequence>
<organism evidence="2 3">
    <name type="scientific">Sistotremastrum suecicum HHB10207 ss-3</name>
    <dbReference type="NCBI Taxonomy" id="1314776"/>
    <lineage>
        <taxon>Eukaryota</taxon>
        <taxon>Fungi</taxon>
        <taxon>Dikarya</taxon>
        <taxon>Basidiomycota</taxon>
        <taxon>Agaricomycotina</taxon>
        <taxon>Agaricomycetes</taxon>
        <taxon>Sistotremastrales</taxon>
        <taxon>Sistotremastraceae</taxon>
        <taxon>Sistotremastrum</taxon>
    </lineage>
</organism>